<dbReference type="EMBL" id="QDKG01000001">
    <property type="protein sequence ID" value="PVH26087.1"/>
    <property type="molecule type" value="Genomic_DNA"/>
</dbReference>
<dbReference type="GO" id="GO:0016491">
    <property type="term" value="F:oxidoreductase activity"/>
    <property type="evidence" value="ECO:0007669"/>
    <property type="project" value="InterPro"/>
</dbReference>
<protein>
    <submittedName>
        <fullName evidence="3">NADPH-dependent ferric siderophore reductase</fullName>
    </submittedName>
</protein>
<dbReference type="InterPro" id="IPR013113">
    <property type="entry name" value="SIP_FAD-bd"/>
</dbReference>
<evidence type="ECO:0000256" key="1">
    <source>
        <dbReference type="ARBA" id="ARBA00035644"/>
    </source>
</evidence>
<dbReference type="Pfam" id="PF04954">
    <property type="entry name" value="SIP"/>
    <property type="match status" value="1"/>
</dbReference>
<comment type="caution">
    <text evidence="3">The sequence shown here is derived from an EMBL/GenBank/DDBJ whole genome shotgun (WGS) entry which is preliminary data.</text>
</comment>
<dbReference type="CDD" id="cd06193">
    <property type="entry name" value="siderophore_interacting"/>
    <property type="match status" value="1"/>
</dbReference>
<dbReference type="PANTHER" id="PTHR30157:SF0">
    <property type="entry name" value="NADPH-DEPENDENT FERRIC-CHELATE REDUCTASE"/>
    <property type="match status" value="1"/>
</dbReference>
<keyword evidence="4" id="KW-1185">Reference proteome</keyword>
<dbReference type="SUPFAM" id="SSF63380">
    <property type="entry name" value="Riboflavin synthase domain-like"/>
    <property type="match status" value="1"/>
</dbReference>
<name>A0A2T8HKV5_9SPHI</name>
<evidence type="ECO:0000313" key="4">
    <source>
        <dbReference type="Proteomes" id="UP000245627"/>
    </source>
</evidence>
<gene>
    <name evidence="3" type="ORF">DC487_00230</name>
</gene>
<dbReference type="Pfam" id="PF08021">
    <property type="entry name" value="FAD_binding_9"/>
    <property type="match status" value="1"/>
</dbReference>
<proteinExistence type="inferred from homology"/>
<dbReference type="InterPro" id="IPR039374">
    <property type="entry name" value="SIP_fam"/>
</dbReference>
<organism evidence="3 4">
    <name type="scientific">Sphingobacterium corticibacter</name>
    <dbReference type="NCBI Taxonomy" id="2171749"/>
    <lineage>
        <taxon>Bacteria</taxon>
        <taxon>Pseudomonadati</taxon>
        <taxon>Bacteroidota</taxon>
        <taxon>Sphingobacteriia</taxon>
        <taxon>Sphingobacteriales</taxon>
        <taxon>Sphingobacteriaceae</taxon>
        <taxon>Sphingobacterium</taxon>
    </lineage>
</organism>
<dbReference type="Gene3D" id="3.40.50.80">
    <property type="entry name" value="Nucleotide-binding domain of ferredoxin-NADP reductase (FNR) module"/>
    <property type="match status" value="1"/>
</dbReference>
<dbReference type="Proteomes" id="UP000245627">
    <property type="component" value="Unassembled WGS sequence"/>
</dbReference>
<dbReference type="InterPro" id="IPR017927">
    <property type="entry name" value="FAD-bd_FR_type"/>
</dbReference>
<dbReference type="Gene3D" id="2.40.30.10">
    <property type="entry name" value="Translation factors"/>
    <property type="match status" value="1"/>
</dbReference>
<dbReference type="InterPro" id="IPR007037">
    <property type="entry name" value="SIP_rossman_dom"/>
</dbReference>
<evidence type="ECO:0000259" key="2">
    <source>
        <dbReference type="PROSITE" id="PS51384"/>
    </source>
</evidence>
<accession>A0A2T8HKV5</accession>
<dbReference type="AlphaFoldDB" id="A0A2T8HKV5"/>
<feature type="domain" description="FAD-binding FR-type" evidence="2">
    <location>
        <begin position="6"/>
        <end position="134"/>
    </location>
</feature>
<sequence length="269" mass="30310">MERPVIAKHVFRVWEKEYKTPHYIRITLEGEGAKEFAACSLGANNKIMIPPAGQKEVKLAVWDEANSEWILPAEHERPLIRTYTHRAIDVENNRIVIEFVDHGDTGPASSWARRAEKGDELGVAMKIRKSTLYPEADWYLLVGDATAIPVLRVILESLPASATGHCIVEVHGQEDVQADLNHPGFTIDWVFNTNPAAGSTLHQKVVDTIIPAGKECFGYVACEYQSVKQIREHFKSTLGWDNKSFYAFSYWKAGTAEDKSAEERRDESK</sequence>
<dbReference type="PANTHER" id="PTHR30157">
    <property type="entry name" value="FERRIC REDUCTASE, NADPH-DEPENDENT"/>
    <property type="match status" value="1"/>
</dbReference>
<dbReference type="InterPro" id="IPR039261">
    <property type="entry name" value="FNR_nucleotide-bd"/>
</dbReference>
<reference evidence="3 4" key="1">
    <citation type="submission" date="2018-04" db="EMBL/GenBank/DDBJ databases">
        <title>Sphingobacterium cortibacter sp. nov.</title>
        <authorList>
            <person name="Li Y."/>
        </authorList>
    </citation>
    <scope>NUCLEOTIDE SEQUENCE [LARGE SCALE GENOMIC DNA]</scope>
    <source>
        <strain evidence="3 4">2c-3</strain>
    </source>
</reference>
<dbReference type="RefSeq" id="WP_116773933.1">
    <property type="nucleotide sequence ID" value="NZ_QDKG01000001.1"/>
</dbReference>
<dbReference type="PROSITE" id="PS51384">
    <property type="entry name" value="FAD_FR"/>
    <property type="match status" value="1"/>
</dbReference>
<comment type="similarity">
    <text evidence="1">Belongs to the SIP oxidoreductase family.</text>
</comment>
<evidence type="ECO:0000313" key="3">
    <source>
        <dbReference type="EMBL" id="PVH26087.1"/>
    </source>
</evidence>
<dbReference type="OrthoDB" id="9814826at2"/>
<dbReference type="InterPro" id="IPR017938">
    <property type="entry name" value="Riboflavin_synthase-like_b-brl"/>
</dbReference>